<feature type="region of interest" description="Disordered" evidence="1">
    <location>
        <begin position="64"/>
        <end position="96"/>
    </location>
</feature>
<organism evidence="2 3">
    <name type="scientific">Prorocentrum cordatum</name>
    <dbReference type="NCBI Taxonomy" id="2364126"/>
    <lineage>
        <taxon>Eukaryota</taxon>
        <taxon>Sar</taxon>
        <taxon>Alveolata</taxon>
        <taxon>Dinophyceae</taxon>
        <taxon>Prorocentrales</taxon>
        <taxon>Prorocentraceae</taxon>
        <taxon>Prorocentrum</taxon>
    </lineage>
</organism>
<feature type="non-terminal residue" evidence="2">
    <location>
        <position position="96"/>
    </location>
</feature>
<comment type="caution">
    <text evidence="2">The sequence shown here is derived from an EMBL/GenBank/DDBJ whole genome shotgun (WGS) entry which is preliminary data.</text>
</comment>
<evidence type="ECO:0000313" key="2">
    <source>
        <dbReference type="EMBL" id="CAK0816430.1"/>
    </source>
</evidence>
<dbReference type="Proteomes" id="UP001189429">
    <property type="component" value="Unassembled WGS sequence"/>
</dbReference>
<accession>A0ABN9RFJ2</accession>
<protein>
    <submittedName>
        <fullName evidence="2">Uncharacterized protein</fullName>
    </submittedName>
</protein>
<reference evidence="2" key="1">
    <citation type="submission" date="2023-10" db="EMBL/GenBank/DDBJ databases">
        <authorList>
            <person name="Chen Y."/>
            <person name="Shah S."/>
            <person name="Dougan E. K."/>
            <person name="Thang M."/>
            <person name="Chan C."/>
        </authorList>
    </citation>
    <scope>NUCLEOTIDE SEQUENCE [LARGE SCALE GENOMIC DNA]</scope>
</reference>
<feature type="compositionally biased region" description="Basic and acidic residues" evidence="1">
    <location>
        <begin position="72"/>
        <end position="85"/>
    </location>
</feature>
<sequence length="96" mass="9652">PRQVTVPLPGQLVLTPTLASPVARHQGSRRSGLPEGRQSPPASPTVAPGRAIAMAPSALLGAAPSKLLSSRRSPEAGRFPTEEAHCAGAGAGATSR</sequence>
<dbReference type="EMBL" id="CAUYUJ010006186">
    <property type="protein sequence ID" value="CAK0816430.1"/>
    <property type="molecule type" value="Genomic_DNA"/>
</dbReference>
<evidence type="ECO:0000313" key="3">
    <source>
        <dbReference type="Proteomes" id="UP001189429"/>
    </source>
</evidence>
<evidence type="ECO:0000256" key="1">
    <source>
        <dbReference type="SAM" id="MobiDB-lite"/>
    </source>
</evidence>
<name>A0ABN9RFJ2_9DINO</name>
<feature type="non-terminal residue" evidence="2">
    <location>
        <position position="1"/>
    </location>
</feature>
<feature type="region of interest" description="Disordered" evidence="1">
    <location>
        <begin position="1"/>
        <end position="48"/>
    </location>
</feature>
<gene>
    <name evidence="2" type="ORF">PCOR1329_LOCUS19386</name>
</gene>
<proteinExistence type="predicted"/>
<keyword evidence="3" id="KW-1185">Reference proteome</keyword>